<organism evidence="1 2">
    <name type="scientific">Eumeta variegata</name>
    <name type="common">Bagworm moth</name>
    <name type="synonym">Eumeta japonica</name>
    <dbReference type="NCBI Taxonomy" id="151549"/>
    <lineage>
        <taxon>Eukaryota</taxon>
        <taxon>Metazoa</taxon>
        <taxon>Ecdysozoa</taxon>
        <taxon>Arthropoda</taxon>
        <taxon>Hexapoda</taxon>
        <taxon>Insecta</taxon>
        <taxon>Pterygota</taxon>
        <taxon>Neoptera</taxon>
        <taxon>Endopterygota</taxon>
        <taxon>Lepidoptera</taxon>
        <taxon>Glossata</taxon>
        <taxon>Ditrysia</taxon>
        <taxon>Tineoidea</taxon>
        <taxon>Psychidae</taxon>
        <taxon>Oiketicinae</taxon>
        <taxon>Eumeta</taxon>
    </lineage>
</organism>
<comment type="caution">
    <text evidence="1">The sequence shown here is derived from an EMBL/GenBank/DDBJ whole genome shotgun (WGS) entry which is preliminary data.</text>
</comment>
<accession>A0A4C2A3M6</accession>
<protein>
    <submittedName>
        <fullName evidence="1">Uncharacterized protein</fullName>
    </submittedName>
</protein>
<keyword evidence="2" id="KW-1185">Reference proteome</keyword>
<dbReference type="EMBL" id="BGZK01002426">
    <property type="protein sequence ID" value="GBP93834.1"/>
    <property type="molecule type" value="Genomic_DNA"/>
</dbReference>
<dbReference type="Proteomes" id="UP000299102">
    <property type="component" value="Unassembled WGS sequence"/>
</dbReference>
<name>A0A4C2A3M6_EUMVA</name>
<evidence type="ECO:0000313" key="1">
    <source>
        <dbReference type="EMBL" id="GBP93834.1"/>
    </source>
</evidence>
<evidence type="ECO:0000313" key="2">
    <source>
        <dbReference type="Proteomes" id="UP000299102"/>
    </source>
</evidence>
<reference evidence="1 2" key="1">
    <citation type="journal article" date="2019" name="Commun. Biol.">
        <title>The bagworm genome reveals a unique fibroin gene that provides high tensile strength.</title>
        <authorList>
            <person name="Kono N."/>
            <person name="Nakamura H."/>
            <person name="Ohtoshi R."/>
            <person name="Tomita M."/>
            <person name="Numata K."/>
            <person name="Arakawa K."/>
        </authorList>
    </citation>
    <scope>NUCLEOTIDE SEQUENCE [LARGE SCALE GENOMIC DNA]</scope>
</reference>
<gene>
    <name evidence="1" type="ORF">EVAR_91973_1</name>
</gene>
<dbReference type="AlphaFoldDB" id="A0A4C2A3M6"/>
<sequence length="107" mass="12715">MTVLTTDRVLLDGKTVLQCWFPRTVELFDEERHRLETWRTGAAYHRSTDRGRENCLRDADNRRKTNDLPSVPFAKDDHQDYRLSIKRWDLLSNFTGEPDTTLQNYID</sequence>
<proteinExistence type="predicted"/>